<feature type="region of interest" description="Disordered" evidence="1">
    <location>
        <begin position="408"/>
        <end position="429"/>
    </location>
</feature>
<name>A0A641ANG2_9ACTN</name>
<dbReference type="Pfam" id="PF13416">
    <property type="entry name" value="SBP_bac_8"/>
    <property type="match status" value="1"/>
</dbReference>
<keyword evidence="4" id="KW-1185">Reference proteome</keyword>
<proteinExistence type="predicted"/>
<organism evidence="3 4">
    <name type="scientific">Aeromicrobium fastidiosum</name>
    <dbReference type="NCBI Taxonomy" id="52699"/>
    <lineage>
        <taxon>Bacteria</taxon>
        <taxon>Bacillati</taxon>
        <taxon>Actinomycetota</taxon>
        <taxon>Actinomycetes</taxon>
        <taxon>Propionibacteriales</taxon>
        <taxon>Nocardioidaceae</taxon>
        <taxon>Aeromicrobium</taxon>
    </lineage>
</organism>
<dbReference type="OrthoDB" id="3226017at2"/>
<sequence>MNRTQRIAAAAASALVVGVLAAGCGGSGDESSDGTITLRVNLFGQFGYKDLYRQFEKEHPGVKIVETAEGDLGKYNTKLSQQIAANASAGDVVAIEEGQTVNFLQTPDKFVNLQEHGYDAIKGDYLPYVANATTTSDGSATIGLGTDVGGLAMCYRRDLFEQAGLPTDREEVAKLWPTWEDFITTGEKFQQGIGDDKIHFVDAATNTYNSILMQGSDETYFDRDNKLVVESNPAVKNAWDIANEMIDAGLTAKIVAFSKEWDAGFKNGSFATVACPAWMTGNIKGQAGDALAGVWDITTVPGGSGNWGGSWLAVPKSSKHQKEAVELIKFLSSAEGQMGAFEAEGRLPSLPALYDTPELKDATNPYFNDAPVGQLFVAGAKNLKPVYLGAKNVPVRDAFENVLRSVENGQRSAKEGWPEAVKAAEKAAK</sequence>
<dbReference type="Gene3D" id="3.40.190.10">
    <property type="entry name" value="Periplasmic binding protein-like II"/>
    <property type="match status" value="1"/>
</dbReference>
<accession>A0A641ANG2</accession>
<dbReference type="PANTHER" id="PTHR43649:SF32">
    <property type="entry name" value="SUGAR BINDING SECRETED PROTEIN"/>
    <property type="match status" value="1"/>
</dbReference>
<dbReference type="Proteomes" id="UP001515100">
    <property type="component" value="Unassembled WGS sequence"/>
</dbReference>
<evidence type="ECO:0000313" key="3">
    <source>
        <dbReference type="EMBL" id="KAA1376464.1"/>
    </source>
</evidence>
<dbReference type="AlphaFoldDB" id="A0A641ANG2"/>
<reference evidence="3" key="1">
    <citation type="submission" date="2019-09" db="EMBL/GenBank/DDBJ databases">
        <authorList>
            <person name="Li J."/>
        </authorList>
    </citation>
    <scope>NUCLEOTIDE SEQUENCE [LARGE SCALE GENOMIC DNA]</scope>
    <source>
        <strain evidence="3">NRBC 14897</strain>
    </source>
</reference>
<protein>
    <submittedName>
        <fullName evidence="3">Extracellular solute-binding protein</fullName>
    </submittedName>
</protein>
<gene>
    <name evidence="3" type="ORF">ESP62_013645</name>
</gene>
<dbReference type="RefSeq" id="WP_129184549.1">
    <property type="nucleotide sequence ID" value="NZ_JAGIOG010000001.1"/>
</dbReference>
<dbReference type="InterPro" id="IPR050490">
    <property type="entry name" value="Bact_solute-bd_prot1"/>
</dbReference>
<feature type="chain" id="PRO_5024928131" evidence="2">
    <location>
        <begin position="22"/>
        <end position="429"/>
    </location>
</feature>
<evidence type="ECO:0000256" key="2">
    <source>
        <dbReference type="SAM" id="SignalP"/>
    </source>
</evidence>
<dbReference type="PROSITE" id="PS51257">
    <property type="entry name" value="PROKAR_LIPOPROTEIN"/>
    <property type="match status" value="1"/>
</dbReference>
<dbReference type="EMBL" id="SDPP02000003">
    <property type="protein sequence ID" value="KAA1376464.1"/>
    <property type="molecule type" value="Genomic_DNA"/>
</dbReference>
<dbReference type="PANTHER" id="PTHR43649">
    <property type="entry name" value="ARABINOSE-BINDING PROTEIN-RELATED"/>
    <property type="match status" value="1"/>
</dbReference>
<dbReference type="InterPro" id="IPR006059">
    <property type="entry name" value="SBP"/>
</dbReference>
<evidence type="ECO:0000313" key="4">
    <source>
        <dbReference type="Proteomes" id="UP001515100"/>
    </source>
</evidence>
<feature type="signal peptide" evidence="2">
    <location>
        <begin position="1"/>
        <end position="21"/>
    </location>
</feature>
<feature type="compositionally biased region" description="Basic and acidic residues" evidence="1">
    <location>
        <begin position="412"/>
        <end position="429"/>
    </location>
</feature>
<evidence type="ECO:0000256" key="1">
    <source>
        <dbReference type="SAM" id="MobiDB-lite"/>
    </source>
</evidence>
<comment type="caution">
    <text evidence="3">The sequence shown here is derived from an EMBL/GenBank/DDBJ whole genome shotgun (WGS) entry which is preliminary data.</text>
</comment>
<keyword evidence="2" id="KW-0732">Signal</keyword>
<dbReference type="SUPFAM" id="SSF53850">
    <property type="entry name" value="Periplasmic binding protein-like II"/>
    <property type="match status" value="1"/>
</dbReference>